<proteinExistence type="inferred from homology"/>
<dbReference type="Pfam" id="PF00248">
    <property type="entry name" value="Aldo_ket_red"/>
    <property type="match status" value="1"/>
</dbReference>
<gene>
    <name evidence="8" type="ORF">SPHA_63230</name>
</gene>
<feature type="active site" description="Proton donor" evidence="4">
    <location>
        <position position="38"/>
    </location>
</feature>
<dbReference type="PANTHER" id="PTHR43827">
    <property type="entry name" value="2,5-DIKETO-D-GLUCONIC ACID REDUCTASE"/>
    <property type="match status" value="1"/>
</dbReference>
<feature type="domain" description="NADP-dependent oxidoreductase" evidence="7">
    <location>
        <begin position="4"/>
        <end position="265"/>
    </location>
</feature>
<dbReference type="CDD" id="cd19136">
    <property type="entry name" value="AKR_DrGR-like"/>
    <property type="match status" value="1"/>
</dbReference>
<keyword evidence="9" id="KW-1185">Reference proteome</keyword>
<feature type="site" description="Lowers pKa of active site Tyr" evidence="6">
    <location>
        <position position="67"/>
    </location>
</feature>
<dbReference type="EMBL" id="CAHIKZ030004535">
    <property type="protein sequence ID" value="CAE1311897.1"/>
    <property type="molecule type" value="Genomic_DNA"/>
</dbReference>
<dbReference type="GO" id="GO:0016616">
    <property type="term" value="F:oxidoreductase activity, acting on the CH-OH group of donors, NAD or NADP as acceptor"/>
    <property type="evidence" value="ECO:0007669"/>
    <property type="project" value="UniProtKB-ARBA"/>
</dbReference>
<dbReference type="PIRSF" id="PIRSF000097">
    <property type="entry name" value="AKR"/>
    <property type="match status" value="1"/>
</dbReference>
<reference evidence="8" key="1">
    <citation type="submission" date="2021-01" db="EMBL/GenBank/DDBJ databases">
        <authorList>
            <person name="Li R."/>
            <person name="Bekaert M."/>
        </authorList>
    </citation>
    <scope>NUCLEOTIDE SEQUENCE</scope>
    <source>
        <strain evidence="8">Farmed</strain>
    </source>
</reference>
<evidence type="ECO:0000313" key="8">
    <source>
        <dbReference type="EMBL" id="CAE1311897.1"/>
    </source>
</evidence>
<comment type="similarity">
    <text evidence="1">Belongs to the aldo/keto reductase family.</text>
</comment>
<dbReference type="PRINTS" id="PR00069">
    <property type="entry name" value="ALDKETRDTASE"/>
</dbReference>
<keyword evidence="3" id="KW-0560">Oxidoreductase</keyword>
<protein>
    <submittedName>
        <fullName evidence="8">Aldose reductase-related protein 1,Glyoxal reductase</fullName>
    </submittedName>
</protein>
<sequence>MPLIGFGTYKTQGKDVIASVLDAAFSAGYRAIDTAAVYRNEEDIGACLPGLLDKYNLTRDDIFITSKLAPKDQGREKCRDAFHQSLSQLRTKYLDLYLIHWPGTQAMKPHDEQQKELRKQSWLELESFVNEGKLRAIGISNYQPGHLKELLEYCNIRPAVFQNEHHPHLIQKEVMDLCHENGIHYQAYSSLGTSAKDNLVLTDPVIQEIANKHKKSVAQILLRWAVQQDVGIIPKSTNAAHIAENMKVFNFSLTSEDLEKIGKLDKQHHYCWNSFGIC</sequence>
<dbReference type="PANTHER" id="PTHR43827:SF3">
    <property type="entry name" value="NADP-DEPENDENT OXIDOREDUCTASE DOMAIN-CONTAINING PROTEIN"/>
    <property type="match status" value="1"/>
</dbReference>
<evidence type="ECO:0000256" key="6">
    <source>
        <dbReference type="PIRSR" id="PIRSR000097-3"/>
    </source>
</evidence>
<evidence type="ECO:0000256" key="5">
    <source>
        <dbReference type="PIRSR" id="PIRSR000097-2"/>
    </source>
</evidence>
<dbReference type="InterPro" id="IPR018170">
    <property type="entry name" value="Aldo/ket_reductase_CS"/>
</dbReference>
<evidence type="ECO:0000256" key="2">
    <source>
        <dbReference type="ARBA" id="ARBA00022857"/>
    </source>
</evidence>
<dbReference type="InterPro" id="IPR036812">
    <property type="entry name" value="NAD(P)_OxRdtase_dom_sf"/>
</dbReference>
<dbReference type="Proteomes" id="UP000597762">
    <property type="component" value="Unassembled WGS sequence"/>
</dbReference>
<dbReference type="InterPro" id="IPR020471">
    <property type="entry name" value="AKR"/>
</dbReference>
<comment type="caution">
    <text evidence="8">The sequence shown here is derived from an EMBL/GenBank/DDBJ whole genome shotgun (WGS) entry which is preliminary data.</text>
</comment>
<dbReference type="Gene3D" id="3.20.20.100">
    <property type="entry name" value="NADP-dependent oxidoreductase domain"/>
    <property type="match status" value="1"/>
</dbReference>
<evidence type="ECO:0000259" key="7">
    <source>
        <dbReference type="Pfam" id="PF00248"/>
    </source>
</evidence>
<dbReference type="InterPro" id="IPR023210">
    <property type="entry name" value="NADP_OxRdtase_dom"/>
</dbReference>
<evidence type="ECO:0000256" key="4">
    <source>
        <dbReference type="PIRSR" id="PIRSR000097-1"/>
    </source>
</evidence>
<dbReference type="PROSITE" id="PS00798">
    <property type="entry name" value="ALDOKETO_REDUCTASE_1"/>
    <property type="match status" value="1"/>
</dbReference>
<name>A0A812DVP7_ACAPH</name>
<keyword evidence="2" id="KW-0521">NADP</keyword>
<evidence type="ECO:0000256" key="1">
    <source>
        <dbReference type="ARBA" id="ARBA00007905"/>
    </source>
</evidence>
<evidence type="ECO:0000313" key="9">
    <source>
        <dbReference type="Proteomes" id="UP000597762"/>
    </source>
</evidence>
<dbReference type="FunFam" id="3.20.20.100:FF:000002">
    <property type="entry name" value="2,5-diketo-D-gluconic acid reductase A"/>
    <property type="match status" value="1"/>
</dbReference>
<accession>A0A812DVP7</accession>
<dbReference type="SUPFAM" id="SSF51430">
    <property type="entry name" value="NAD(P)-linked oxidoreductase"/>
    <property type="match status" value="1"/>
</dbReference>
<dbReference type="AlphaFoldDB" id="A0A812DVP7"/>
<dbReference type="OrthoDB" id="416253at2759"/>
<organism evidence="8 9">
    <name type="scientific">Acanthosepion pharaonis</name>
    <name type="common">Pharaoh cuttlefish</name>
    <name type="synonym">Sepia pharaonis</name>
    <dbReference type="NCBI Taxonomy" id="158019"/>
    <lineage>
        <taxon>Eukaryota</taxon>
        <taxon>Metazoa</taxon>
        <taxon>Spiralia</taxon>
        <taxon>Lophotrochozoa</taxon>
        <taxon>Mollusca</taxon>
        <taxon>Cephalopoda</taxon>
        <taxon>Coleoidea</taxon>
        <taxon>Decapodiformes</taxon>
        <taxon>Sepiida</taxon>
        <taxon>Sepiina</taxon>
        <taxon>Sepiidae</taxon>
        <taxon>Acanthosepion</taxon>
    </lineage>
</organism>
<evidence type="ECO:0000256" key="3">
    <source>
        <dbReference type="ARBA" id="ARBA00023002"/>
    </source>
</evidence>
<feature type="binding site" evidence="5">
    <location>
        <position position="100"/>
    </location>
    <ligand>
        <name>substrate</name>
    </ligand>
</feature>